<keyword evidence="3" id="KW-1185">Reference proteome</keyword>
<reference evidence="2" key="1">
    <citation type="submission" date="2022-02" db="EMBL/GenBank/DDBJ databases">
        <authorList>
            <person name="Henning P.M."/>
            <person name="McCubbin A.G."/>
            <person name="Shore J.S."/>
        </authorList>
    </citation>
    <scope>NUCLEOTIDE SEQUENCE</scope>
    <source>
        <strain evidence="2">F60SS</strain>
        <tissue evidence="2">Leaves</tissue>
    </source>
</reference>
<dbReference type="PANTHER" id="PTHR35218:SF9">
    <property type="entry name" value="ENDONUCLEASE_EXONUCLEASE_PHOSPHATASE DOMAIN-CONTAINING PROTEIN"/>
    <property type="match status" value="1"/>
</dbReference>
<dbReference type="InterPro" id="IPR036691">
    <property type="entry name" value="Endo/exonu/phosph_ase_sf"/>
</dbReference>
<evidence type="ECO:0000313" key="2">
    <source>
        <dbReference type="EMBL" id="KAJ4838159.1"/>
    </source>
</evidence>
<reference evidence="2" key="2">
    <citation type="journal article" date="2023" name="Plants (Basel)">
        <title>Annotation of the Turnera subulata (Passifloraceae) Draft Genome Reveals the S-Locus Evolved after the Divergence of Turneroideae from Passifloroideae in a Stepwise Manner.</title>
        <authorList>
            <person name="Henning P.M."/>
            <person name="Roalson E.H."/>
            <person name="Mir W."/>
            <person name="McCubbin A.G."/>
            <person name="Shore J.S."/>
        </authorList>
    </citation>
    <scope>NUCLEOTIDE SEQUENCE</scope>
    <source>
        <strain evidence="2">F60SS</strain>
    </source>
</reference>
<dbReference type="Proteomes" id="UP001141552">
    <property type="component" value="Unassembled WGS sequence"/>
</dbReference>
<dbReference type="OrthoDB" id="851596at2759"/>
<evidence type="ECO:0000259" key="1">
    <source>
        <dbReference type="Pfam" id="PF03372"/>
    </source>
</evidence>
<comment type="caution">
    <text evidence="2">The sequence shown here is derived from an EMBL/GenBank/DDBJ whole genome shotgun (WGS) entry which is preliminary data.</text>
</comment>
<evidence type="ECO:0000313" key="3">
    <source>
        <dbReference type="Proteomes" id="UP001141552"/>
    </source>
</evidence>
<organism evidence="2 3">
    <name type="scientific">Turnera subulata</name>
    <dbReference type="NCBI Taxonomy" id="218843"/>
    <lineage>
        <taxon>Eukaryota</taxon>
        <taxon>Viridiplantae</taxon>
        <taxon>Streptophyta</taxon>
        <taxon>Embryophyta</taxon>
        <taxon>Tracheophyta</taxon>
        <taxon>Spermatophyta</taxon>
        <taxon>Magnoliopsida</taxon>
        <taxon>eudicotyledons</taxon>
        <taxon>Gunneridae</taxon>
        <taxon>Pentapetalae</taxon>
        <taxon>rosids</taxon>
        <taxon>fabids</taxon>
        <taxon>Malpighiales</taxon>
        <taxon>Passifloraceae</taxon>
        <taxon>Turnera</taxon>
    </lineage>
</organism>
<name>A0A9Q0FUK5_9ROSI</name>
<dbReference type="Pfam" id="PF03372">
    <property type="entry name" value="Exo_endo_phos"/>
    <property type="match status" value="1"/>
</dbReference>
<feature type="domain" description="Endonuclease/exonuclease/phosphatase" evidence="1">
    <location>
        <begin position="4"/>
        <end position="224"/>
    </location>
</feature>
<dbReference type="PANTHER" id="PTHR35218">
    <property type="entry name" value="RNASE H DOMAIN-CONTAINING PROTEIN"/>
    <property type="match status" value="1"/>
</dbReference>
<dbReference type="EMBL" id="JAKUCV010003634">
    <property type="protein sequence ID" value="KAJ4838159.1"/>
    <property type="molecule type" value="Genomic_DNA"/>
</dbReference>
<gene>
    <name evidence="2" type="ORF">Tsubulata_034998</name>
</gene>
<dbReference type="Gene3D" id="3.60.10.10">
    <property type="entry name" value="Endonuclease/exonuclease/phosphatase"/>
    <property type="match status" value="1"/>
</dbReference>
<protein>
    <recommendedName>
        <fullName evidence="1">Endonuclease/exonuclease/phosphatase domain-containing protein</fullName>
    </recommendedName>
</protein>
<dbReference type="InterPro" id="IPR005135">
    <property type="entry name" value="Endo/exonuclease/phosphatase"/>
</dbReference>
<dbReference type="GO" id="GO:0003824">
    <property type="term" value="F:catalytic activity"/>
    <property type="evidence" value="ECO:0007669"/>
    <property type="project" value="InterPro"/>
</dbReference>
<dbReference type="SUPFAM" id="SSF56219">
    <property type="entry name" value="DNase I-like"/>
    <property type="match status" value="1"/>
</dbReference>
<proteinExistence type="predicted"/>
<accession>A0A9Q0FUK5</accession>
<sequence>MSCISWNYRGLGRPRVVRAVRDLVRHENPDILFLAETRQGNRMMERLKWRMGLGNGVFVDPIGSRGGLALLWKDGVEVRLQSFSRFHIDALVEEEGVPAWRITGFYGAPVATKRRVGWNVLQILAGRSNLSWLCFGNFNEILWRSEQHGRRDRSEWQMRDFRRIIDVYAFRDLGYRGRDFTWANNREGTAFVEGRLDRAFATASWTALFPPAMVDHLEHHVSDHCPVRVLLEGDNDAQRLQRRRRVFRFGEIWARDEESEDVVTQSWGELRGECKIWCNPTEDKRVKG</sequence>
<dbReference type="AlphaFoldDB" id="A0A9Q0FUK5"/>